<dbReference type="InterPro" id="IPR051531">
    <property type="entry name" value="N-acetyltransferase"/>
</dbReference>
<dbReference type="GO" id="GO:0008999">
    <property type="term" value="F:protein-N-terminal-alanine acetyltransferase activity"/>
    <property type="evidence" value="ECO:0007669"/>
    <property type="project" value="TreeGrafter"/>
</dbReference>
<dbReference type="KEGG" id="pste:PSTEL_22215"/>
<dbReference type="PROSITE" id="PS51186">
    <property type="entry name" value="GNAT"/>
    <property type="match status" value="1"/>
</dbReference>
<accession>A0A089LX21</accession>
<dbReference type="HOGENOM" id="CLU_013985_3_6_9"/>
<dbReference type="EMBL" id="CP009286">
    <property type="protein sequence ID" value="AIQ65422.1"/>
    <property type="molecule type" value="Genomic_DNA"/>
</dbReference>
<dbReference type="Pfam" id="PF13302">
    <property type="entry name" value="Acetyltransf_3"/>
    <property type="match status" value="1"/>
</dbReference>
<dbReference type="Proteomes" id="UP000029507">
    <property type="component" value="Chromosome"/>
</dbReference>
<sequence length="181" mass="21533">MDFPILETERLIFRPLRLEDAADLFECFSKDEVTEFYDVDSFTDIKQAEKLIMNWKDRFNNSLAIRWGITLRTEDRVIGTCGLHRWEKKHFKAEIGYELSPGNWRQGYMSEVLNAVTRYGFEVLELNRIEALIHRDNIGSKRVLERAGFHEEGLLREYFYEKQRFVDALIFSKLKTIQRGI</sequence>
<dbReference type="GO" id="GO:0005737">
    <property type="term" value="C:cytoplasm"/>
    <property type="evidence" value="ECO:0007669"/>
    <property type="project" value="TreeGrafter"/>
</dbReference>
<dbReference type="PANTHER" id="PTHR43792">
    <property type="entry name" value="GNAT FAMILY, PUTATIVE (AFU_ORTHOLOGUE AFUA_3G00765)-RELATED-RELATED"/>
    <property type="match status" value="1"/>
</dbReference>
<dbReference type="Gene3D" id="3.40.630.30">
    <property type="match status" value="1"/>
</dbReference>
<evidence type="ECO:0000313" key="2">
    <source>
        <dbReference type="EMBL" id="AIQ65422.1"/>
    </source>
</evidence>
<dbReference type="InterPro" id="IPR016181">
    <property type="entry name" value="Acyl_CoA_acyltransferase"/>
</dbReference>
<protein>
    <submittedName>
        <fullName evidence="2">Acetyltransferase</fullName>
    </submittedName>
</protein>
<dbReference type="RefSeq" id="WP_038698464.1">
    <property type="nucleotide sequence ID" value="NZ_CP009286.1"/>
</dbReference>
<dbReference type="AlphaFoldDB" id="A0A089LX21"/>
<dbReference type="InterPro" id="IPR000182">
    <property type="entry name" value="GNAT_dom"/>
</dbReference>
<organism evidence="2 3">
    <name type="scientific">Paenibacillus stellifer</name>
    <dbReference type="NCBI Taxonomy" id="169760"/>
    <lineage>
        <taxon>Bacteria</taxon>
        <taxon>Bacillati</taxon>
        <taxon>Bacillota</taxon>
        <taxon>Bacilli</taxon>
        <taxon>Bacillales</taxon>
        <taxon>Paenibacillaceae</taxon>
        <taxon>Paenibacillus</taxon>
    </lineage>
</organism>
<dbReference type="OrthoDB" id="9785602at2"/>
<keyword evidence="2" id="KW-0808">Transferase</keyword>
<evidence type="ECO:0000259" key="1">
    <source>
        <dbReference type="PROSITE" id="PS51186"/>
    </source>
</evidence>
<dbReference type="STRING" id="169760.PSTEL_22215"/>
<reference evidence="2 3" key="1">
    <citation type="submission" date="2014-08" db="EMBL/GenBank/DDBJ databases">
        <title>Comparative genomics of the Paenibacillus odorifer group.</title>
        <authorList>
            <person name="den Bakker H.C."/>
            <person name="Tsai Y.-C."/>
            <person name="Martin N."/>
            <person name="Korlach J."/>
            <person name="Wiedmann M."/>
        </authorList>
    </citation>
    <scope>NUCLEOTIDE SEQUENCE [LARGE SCALE GENOMIC DNA]</scope>
    <source>
        <strain evidence="2 3">DSM 14472</strain>
    </source>
</reference>
<name>A0A089LX21_9BACL</name>
<keyword evidence="3" id="KW-1185">Reference proteome</keyword>
<feature type="domain" description="N-acetyltransferase" evidence="1">
    <location>
        <begin position="11"/>
        <end position="176"/>
    </location>
</feature>
<dbReference type="SUPFAM" id="SSF55729">
    <property type="entry name" value="Acyl-CoA N-acyltransferases (Nat)"/>
    <property type="match status" value="1"/>
</dbReference>
<evidence type="ECO:0000313" key="3">
    <source>
        <dbReference type="Proteomes" id="UP000029507"/>
    </source>
</evidence>
<proteinExistence type="predicted"/>
<gene>
    <name evidence="2" type="ORF">PSTEL_22215</name>
</gene>
<dbReference type="PANTHER" id="PTHR43792:SF9">
    <property type="entry name" value="RIBOSOMAL-PROTEIN-ALANINE ACETYLTRANSFERASE"/>
    <property type="match status" value="1"/>
</dbReference>